<evidence type="ECO:0000256" key="1">
    <source>
        <dbReference type="ARBA" id="ARBA00022448"/>
    </source>
</evidence>
<keyword evidence="7" id="KW-0411">Iron-sulfur</keyword>
<proteinExistence type="predicted"/>
<keyword evidence="3" id="KW-0479">Metal-binding</keyword>
<feature type="region of interest" description="Disordered" evidence="8">
    <location>
        <begin position="1"/>
        <end position="22"/>
    </location>
</feature>
<dbReference type="InterPro" id="IPR009051">
    <property type="entry name" value="Helical_ferredxn"/>
</dbReference>
<dbReference type="Pfam" id="PF02589">
    <property type="entry name" value="LUD_dom"/>
    <property type="match status" value="1"/>
</dbReference>
<evidence type="ECO:0000259" key="9">
    <source>
        <dbReference type="PROSITE" id="PS51379"/>
    </source>
</evidence>
<comment type="caution">
    <text evidence="10">The sequence shown here is derived from an EMBL/GenBank/DDBJ whole genome shotgun (WGS) entry which is preliminary data.</text>
</comment>
<keyword evidence="2" id="KW-0004">4Fe-4S</keyword>
<dbReference type="Gene3D" id="1.10.1060.10">
    <property type="entry name" value="Alpha-helical ferredoxin"/>
    <property type="match status" value="1"/>
</dbReference>
<dbReference type="Pfam" id="PF13183">
    <property type="entry name" value="Fer4_8"/>
    <property type="match status" value="1"/>
</dbReference>
<dbReference type="InterPro" id="IPR024185">
    <property type="entry name" value="FTHF_cligase-like_sf"/>
</dbReference>
<dbReference type="InterPro" id="IPR017900">
    <property type="entry name" value="4Fe4S_Fe_S_CS"/>
</dbReference>
<dbReference type="PANTHER" id="PTHR47153">
    <property type="entry name" value="LACTATE UTILIZATION PROTEIN B"/>
    <property type="match status" value="1"/>
</dbReference>
<feature type="domain" description="4Fe-4S ferredoxin-type" evidence="9">
    <location>
        <begin position="351"/>
        <end position="381"/>
    </location>
</feature>
<organism evidence="10 11">
    <name type="scientific">Tomitella cavernea</name>
    <dbReference type="NCBI Taxonomy" id="1387982"/>
    <lineage>
        <taxon>Bacteria</taxon>
        <taxon>Bacillati</taxon>
        <taxon>Actinomycetota</taxon>
        <taxon>Actinomycetes</taxon>
        <taxon>Mycobacteriales</taxon>
        <taxon>Tomitella</taxon>
    </lineage>
</organism>
<evidence type="ECO:0000256" key="3">
    <source>
        <dbReference type="ARBA" id="ARBA00022723"/>
    </source>
</evidence>
<keyword evidence="1" id="KW-0813">Transport</keyword>
<dbReference type="PROSITE" id="PS51379">
    <property type="entry name" value="4FE4S_FER_2"/>
    <property type="match status" value="1"/>
</dbReference>
<dbReference type="InterPro" id="IPR004452">
    <property type="entry name" value="LutB/LldF"/>
</dbReference>
<dbReference type="Proteomes" id="UP001500839">
    <property type="component" value="Unassembled WGS sequence"/>
</dbReference>
<dbReference type="InterPro" id="IPR037171">
    <property type="entry name" value="NagB/RpiA_transferase-like"/>
</dbReference>
<evidence type="ECO:0000256" key="8">
    <source>
        <dbReference type="SAM" id="MobiDB-lite"/>
    </source>
</evidence>
<keyword evidence="11" id="KW-1185">Reference proteome</keyword>
<dbReference type="SUPFAM" id="SSF100950">
    <property type="entry name" value="NagB/RpiA/CoA transferase-like"/>
    <property type="match status" value="1"/>
</dbReference>
<accession>A0ABP9D104</accession>
<evidence type="ECO:0000313" key="10">
    <source>
        <dbReference type="EMBL" id="GAA4823340.1"/>
    </source>
</evidence>
<evidence type="ECO:0000256" key="4">
    <source>
        <dbReference type="ARBA" id="ARBA00022737"/>
    </source>
</evidence>
<evidence type="ECO:0000256" key="6">
    <source>
        <dbReference type="ARBA" id="ARBA00023004"/>
    </source>
</evidence>
<keyword evidence="6" id="KW-0408">Iron</keyword>
<gene>
    <name evidence="10" type="ORF">GCM10023353_35040</name>
</gene>
<dbReference type="EMBL" id="BAABKQ010000001">
    <property type="protein sequence ID" value="GAA4823340.1"/>
    <property type="molecule type" value="Genomic_DNA"/>
</dbReference>
<keyword evidence="4" id="KW-0677">Repeat</keyword>
<dbReference type="InterPro" id="IPR003741">
    <property type="entry name" value="LUD_dom"/>
</dbReference>
<evidence type="ECO:0000256" key="7">
    <source>
        <dbReference type="ARBA" id="ARBA00023014"/>
    </source>
</evidence>
<keyword evidence="5" id="KW-0249">Electron transport</keyword>
<dbReference type="SUPFAM" id="SSF54862">
    <property type="entry name" value="4Fe-4S ferredoxins"/>
    <property type="match status" value="1"/>
</dbReference>
<dbReference type="PROSITE" id="PS00198">
    <property type="entry name" value="4FE4S_FER_1"/>
    <property type="match status" value="1"/>
</dbReference>
<evidence type="ECO:0000256" key="5">
    <source>
        <dbReference type="ARBA" id="ARBA00022982"/>
    </source>
</evidence>
<dbReference type="Gene3D" id="3.40.50.10420">
    <property type="entry name" value="NagB/RpiA/CoA transferase-like"/>
    <property type="match status" value="1"/>
</dbReference>
<evidence type="ECO:0000256" key="2">
    <source>
        <dbReference type="ARBA" id="ARBA00022485"/>
    </source>
</evidence>
<sequence>MSPGTAADRHTAGEHAAAERPAADRIAAAGAVVPPQREHLGMPPFPEAAAHELRNSQQRHNLHKATRTIRAKRDALVAERDDWEQLRLSAEAIKNRTLAHLDEYLLQFEEAASAAGATVHWAPDAETANRIVAGLAIDAGADEVVKAKSMATEEIGLDRALAAAGIDAFETDLAALIVQLAGDVPSHIVVPAIHRNRAEIRQIFEQNMGAFGRPAPDGMTDDPASLTAAARAHLREKFLRSDLAVTGANFAVAETGTLMLVESEGNGRMCVTMPKTLISVVGIEKIIPTWRDTEVFLQLLARSATGERMNPYTSMWTGVHRAGSGSGASVIDGPEQVHIVLLDEGRTDVLTDPEGRSALRCIRCAACLNVCPVYSRTGGHAYGSVYPGPIGAVLTPQLRGLHSEQDRNLPYASSLCGACFDACPVRIPIPHLLTHLRAKVVDDEPAFPPSPERVAMKAASAMFDRPAAMGLGERLAGLAHKVIRGGPDATVPSVPGLAGWFGSRDVAVPPSESFSNWWSRTDGGTRGSGDGR</sequence>
<feature type="compositionally biased region" description="Basic and acidic residues" evidence="8">
    <location>
        <begin position="7"/>
        <end position="22"/>
    </location>
</feature>
<name>A0ABP9D104_9ACTN</name>
<dbReference type="InterPro" id="IPR017896">
    <property type="entry name" value="4Fe4S_Fe-S-bd"/>
</dbReference>
<protein>
    <submittedName>
        <fullName evidence="10">LutB/LldF family L-lactate oxidation iron-sulfur protein</fullName>
    </submittedName>
</protein>
<reference evidence="11" key="1">
    <citation type="journal article" date="2019" name="Int. J. Syst. Evol. Microbiol.">
        <title>The Global Catalogue of Microorganisms (GCM) 10K type strain sequencing project: providing services to taxonomists for standard genome sequencing and annotation.</title>
        <authorList>
            <consortium name="The Broad Institute Genomics Platform"/>
            <consortium name="The Broad Institute Genome Sequencing Center for Infectious Disease"/>
            <person name="Wu L."/>
            <person name="Ma J."/>
        </authorList>
    </citation>
    <scope>NUCLEOTIDE SEQUENCE [LARGE SCALE GENOMIC DNA]</scope>
    <source>
        <strain evidence="11">JCM 18542</strain>
    </source>
</reference>
<evidence type="ECO:0000313" key="11">
    <source>
        <dbReference type="Proteomes" id="UP001500839"/>
    </source>
</evidence>
<dbReference type="PANTHER" id="PTHR47153:SF2">
    <property type="entry name" value="LACTATE UTILIZATION PROTEIN B"/>
    <property type="match status" value="1"/>
</dbReference>
<feature type="region of interest" description="Disordered" evidence="8">
    <location>
        <begin position="511"/>
        <end position="532"/>
    </location>
</feature>